<dbReference type="SMART" id="SM00280">
    <property type="entry name" value="KAZAL"/>
    <property type="match status" value="1"/>
</dbReference>
<dbReference type="GO" id="GO:0004867">
    <property type="term" value="F:serine-type endopeptidase inhibitor activity"/>
    <property type="evidence" value="ECO:0007669"/>
    <property type="project" value="UniProtKB-KW"/>
</dbReference>
<dbReference type="InterPro" id="IPR002350">
    <property type="entry name" value="Kazal_dom"/>
</dbReference>
<dbReference type="CDD" id="cd00104">
    <property type="entry name" value="KAZAL_FS"/>
    <property type="match status" value="1"/>
</dbReference>
<evidence type="ECO:0000313" key="9">
    <source>
        <dbReference type="RefSeq" id="XP_060042391.1"/>
    </source>
</evidence>
<proteinExistence type="predicted"/>
<dbReference type="PROSITE" id="PS51465">
    <property type="entry name" value="KAZAL_2"/>
    <property type="match status" value="1"/>
</dbReference>
<dbReference type="SUPFAM" id="SSF100895">
    <property type="entry name" value="Kazal-type serine protease inhibitors"/>
    <property type="match status" value="1"/>
</dbReference>
<evidence type="ECO:0000313" key="8">
    <source>
        <dbReference type="Proteomes" id="UP001652624"/>
    </source>
</evidence>
<dbReference type="RefSeq" id="XP_060042391.1">
    <property type="nucleotide sequence ID" value="XM_060186408.1"/>
</dbReference>
<dbReference type="Proteomes" id="UP001652624">
    <property type="component" value="Chromosome 2"/>
</dbReference>
<dbReference type="PANTHER" id="PTHR47499:SF2">
    <property type="entry name" value="SERINE PROTEASE INHIBITOR KAZAL-TYPE 9"/>
    <property type="match status" value="1"/>
</dbReference>
<evidence type="ECO:0000256" key="5">
    <source>
        <dbReference type="ARBA" id="ARBA00023157"/>
    </source>
</evidence>
<reference evidence="9" key="2">
    <citation type="submission" date="2025-08" db="UniProtKB">
        <authorList>
            <consortium name="RefSeq"/>
        </authorList>
    </citation>
    <scope>IDENTIFICATION</scope>
</reference>
<dbReference type="InterPro" id="IPR001239">
    <property type="entry name" value="Prot_inh_Kazal-m"/>
</dbReference>
<feature type="signal peptide" evidence="6">
    <location>
        <begin position="1"/>
        <end position="20"/>
    </location>
</feature>
<comment type="subcellular location">
    <subcellularLocation>
        <location evidence="1">Secreted</location>
    </subcellularLocation>
</comment>
<dbReference type="PANTHER" id="PTHR47499">
    <property type="entry name" value="SERINE PROTEASE INHIBITOR KAZAL-TYPE 7 SPINK7"/>
    <property type="match status" value="1"/>
</dbReference>
<evidence type="ECO:0000256" key="2">
    <source>
        <dbReference type="ARBA" id="ARBA00022525"/>
    </source>
</evidence>
<gene>
    <name evidence="9" type="primary">LOC132536936</name>
</gene>
<keyword evidence="2" id="KW-0964">Secreted</keyword>
<accession>A0ABM3X0R7</accession>
<organism evidence="8 9">
    <name type="scientific">Erinaceus europaeus</name>
    <name type="common">Western European hedgehog</name>
    <dbReference type="NCBI Taxonomy" id="9365"/>
    <lineage>
        <taxon>Eukaryota</taxon>
        <taxon>Metazoa</taxon>
        <taxon>Chordata</taxon>
        <taxon>Craniata</taxon>
        <taxon>Vertebrata</taxon>
        <taxon>Euteleostomi</taxon>
        <taxon>Mammalia</taxon>
        <taxon>Eutheria</taxon>
        <taxon>Laurasiatheria</taxon>
        <taxon>Eulipotyphla</taxon>
        <taxon>Erinaceidae</taxon>
        <taxon>Erinaceinae</taxon>
        <taxon>Erinaceus</taxon>
    </lineage>
</organism>
<keyword evidence="8" id="KW-1185">Reference proteome</keyword>
<keyword evidence="3 9" id="KW-0646">Protease inhibitor</keyword>
<keyword evidence="4 9" id="KW-0722">Serine protease inhibitor</keyword>
<feature type="chain" id="PRO_5045515067" evidence="6">
    <location>
        <begin position="21"/>
        <end position="83"/>
    </location>
</feature>
<dbReference type="PRINTS" id="PR00290">
    <property type="entry name" value="KAZALINHBTR"/>
</dbReference>
<evidence type="ECO:0000256" key="3">
    <source>
        <dbReference type="ARBA" id="ARBA00022690"/>
    </source>
</evidence>
<evidence type="ECO:0000256" key="6">
    <source>
        <dbReference type="SAM" id="SignalP"/>
    </source>
</evidence>
<keyword evidence="5" id="KW-1015">Disulfide bond</keyword>
<dbReference type="InterPro" id="IPR050159">
    <property type="entry name" value="Kazal-type_SerProtInhib"/>
</dbReference>
<evidence type="ECO:0000259" key="7">
    <source>
        <dbReference type="PROSITE" id="PS51465"/>
    </source>
</evidence>
<dbReference type="Pfam" id="PF00050">
    <property type="entry name" value="Kazal_1"/>
    <property type="match status" value="1"/>
</dbReference>
<dbReference type="PROSITE" id="PS00282">
    <property type="entry name" value="KAZAL_1"/>
    <property type="match status" value="1"/>
</dbReference>
<keyword evidence="6" id="KW-0732">Signal</keyword>
<evidence type="ECO:0000256" key="1">
    <source>
        <dbReference type="ARBA" id="ARBA00004613"/>
    </source>
</evidence>
<reference evidence="8" key="1">
    <citation type="submission" date="2025-05" db="UniProtKB">
        <authorList>
            <consortium name="RefSeq"/>
        </authorList>
    </citation>
    <scope>NUCLEOTIDE SEQUENCE [LARGE SCALE GENOMIC DNA]</scope>
</reference>
<dbReference type="InterPro" id="IPR036058">
    <property type="entry name" value="Kazal_dom_sf"/>
</dbReference>
<name>A0ABM3X0R7_ERIEU</name>
<protein>
    <submittedName>
        <fullName evidence="9">Serine protease inhibitor Kazal-type 9-like</fullName>
    </submittedName>
</protein>
<dbReference type="GeneID" id="132536936"/>
<evidence type="ECO:0000256" key="4">
    <source>
        <dbReference type="ARBA" id="ARBA00022900"/>
    </source>
</evidence>
<sequence>MKSAVFVLLLGLTFIAITECAKCRKQVDCSSYKKLPPGEERLCTEIYAPICGSDGTTYSNECFFCSEVVKSDEELKFKHFGDC</sequence>
<feature type="domain" description="Kazal-like" evidence="7">
    <location>
        <begin position="24"/>
        <end position="83"/>
    </location>
</feature>
<dbReference type="Gene3D" id="3.30.60.30">
    <property type="match status" value="1"/>
</dbReference>